<dbReference type="RefSeq" id="WP_127802862.1">
    <property type="nucleotide sequence ID" value="NZ_SACY01000002.1"/>
</dbReference>
<dbReference type="GO" id="GO:0044718">
    <property type="term" value="P:siderophore transmembrane transport"/>
    <property type="evidence" value="ECO:0007669"/>
    <property type="project" value="TreeGrafter"/>
</dbReference>
<evidence type="ECO:0000256" key="1">
    <source>
        <dbReference type="ARBA" id="ARBA00004571"/>
    </source>
</evidence>
<dbReference type="GO" id="GO:0009279">
    <property type="term" value="C:cell outer membrane"/>
    <property type="evidence" value="ECO:0007669"/>
    <property type="project" value="UniProtKB-SubCell"/>
</dbReference>
<organism evidence="11 12">
    <name type="scientific">Sandaracinomonas limnophila</name>
    <dbReference type="NCBI Taxonomy" id="1862386"/>
    <lineage>
        <taxon>Bacteria</taxon>
        <taxon>Pseudomonadati</taxon>
        <taxon>Bacteroidota</taxon>
        <taxon>Cytophagia</taxon>
        <taxon>Cytophagales</taxon>
        <taxon>Flectobacillaceae</taxon>
        <taxon>Sandaracinomonas</taxon>
    </lineage>
</organism>
<protein>
    <submittedName>
        <fullName evidence="11">TonB-dependent receptor</fullName>
    </submittedName>
</protein>
<dbReference type="PANTHER" id="PTHR30069">
    <property type="entry name" value="TONB-DEPENDENT OUTER MEMBRANE RECEPTOR"/>
    <property type="match status" value="1"/>
</dbReference>
<reference evidence="11 12" key="1">
    <citation type="submission" date="2019-01" db="EMBL/GenBank/DDBJ databases">
        <authorList>
            <person name="Chen W.-M."/>
        </authorList>
    </citation>
    <scope>NUCLEOTIDE SEQUENCE [LARGE SCALE GENOMIC DNA]</scope>
    <source>
        <strain evidence="11 12">FSY-15</strain>
    </source>
</reference>
<keyword evidence="3 8" id="KW-1134">Transmembrane beta strand</keyword>
<evidence type="ECO:0000256" key="2">
    <source>
        <dbReference type="ARBA" id="ARBA00022448"/>
    </source>
</evidence>
<dbReference type="Proteomes" id="UP000282832">
    <property type="component" value="Unassembled WGS sequence"/>
</dbReference>
<dbReference type="Pfam" id="PF07715">
    <property type="entry name" value="Plug"/>
    <property type="match status" value="1"/>
</dbReference>
<dbReference type="Gene3D" id="2.40.170.20">
    <property type="entry name" value="TonB-dependent receptor, beta-barrel domain"/>
    <property type="match status" value="1"/>
</dbReference>
<dbReference type="PANTHER" id="PTHR30069:SF29">
    <property type="entry name" value="HEMOGLOBIN AND HEMOGLOBIN-HAPTOGLOBIN-BINDING PROTEIN 1-RELATED"/>
    <property type="match status" value="1"/>
</dbReference>
<dbReference type="InterPro" id="IPR036942">
    <property type="entry name" value="Beta-barrel_TonB_sf"/>
</dbReference>
<feature type="chain" id="PRO_5019153382" evidence="9">
    <location>
        <begin position="25"/>
        <end position="969"/>
    </location>
</feature>
<dbReference type="GO" id="GO:0015344">
    <property type="term" value="F:siderophore uptake transmembrane transporter activity"/>
    <property type="evidence" value="ECO:0007669"/>
    <property type="project" value="TreeGrafter"/>
</dbReference>
<evidence type="ECO:0000313" key="12">
    <source>
        <dbReference type="Proteomes" id="UP000282832"/>
    </source>
</evidence>
<keyword evidence="4 8" id="KW-0812">Transmembrane</keyword>
<dbReference type="PROSITE" id="PS52016">
    <property type="entry name" value="TONB_DEPENDENT_REC_3"/>
    <property type="match status" value="1"/>
</dbReference>
<comment type="similarity">
    <text evidence="8">Belongs to the TonB-dependent receptor family.</text>
</comment>
<dbReference type="InterPro" id="IPR037066">
    <property type="entry name" value="Plug_dom_sf"/>
</dbReference>
<feature type="signal peptide" evidence="9">
    <location>
        <begin position="1"/>
        <end position="24"/>
    </location>
</feature>
<gene>
    <name evidence="11" type="ORF">EOJ36_04640</name>
</gene>
<dbReference type="InterPro" id="IPR039426">
    <property type="entry name" value="TonB-dep_rcpt-like"/>
</dbReference>
<feature type="domain" description="TonB-dependent receptor plug" evidence="10">
    <location>
        <begin position="121"/>
        <end position="229"/>
    </location>
</feature>
<keyword evidence="2 8" id="KW-0813">Transport</keyword>
<proteinExistence type="inferred from homology"/>
<evidence type="ECO:0000259" key="10">
    <source>
        <dbReference type="Pfam" id="PF07715"/>
    </source>
</evidence>
<keyword evidence="7 8" id="KW-0998">Cell outer membrane</keyword>
<dbReference type="Gene3D" id="2.60.40.1120">
    <property type="entry name" value="Carboxypeptidase-like, regulatory domain"/>
    <property type="match status" value="1"/>
</dbReference>
<keyword evidence="11" id="KW-0675">Receptor</keyword>
<evidence type="ECO:0000256" key="3">
    <source>
        <dbReference type="ARBA" id="ARBA00022452"/>
    </source>
</evidence>
<evidence type="ECO:0000313" key="11">
    <source>
        <dbReference type="EMBL" id="RVU25708.1"/>
    </source>
</evidence>
<keyword evidence="12" id="KW-1185">Reference proteome</keyword>
<dbReference type="InterPro" id="IPR012910">
    <property type="entry name" value="Plug_dom"/>
</dbReference>
<name>A0A437PTZ3_9BACT</name>
<dbReference type="EMBL" id="SACY01000002">
    <property type="protein sequence ID" value="RVU25708.1"/>
    <property type="molecule type" value="Genomic_DNA"/>
</dbReference>
<dbReference type="SUPFAM" id="SSF56935">
    <property type="entry name" value="Porins"/>
    <property type="match status" value="1"/>
</dbReference>
<dbReference type="OrthoDB" id="1109208at2"/>
<evidence type="ECO:0000256" key="8">
    <source>
        <dbReference type="PROSITE-ProRule" id="PRU01360"/>
    </source>
</evidence>
<keyword evidence="6 8" id="KW-0472">Membrane</keyword>
<dbReference type="Pfam" id="PF13715">
    <property type="entry name" value="CarbopepD_reg_2"/>
    <property type="match status" value="1"/>
</dbReference>
<dbReference type="Gene3D" id="2.170.130.10">
    <property type="entry name" value="TonB-dependent receptor, plug domain"/>
    <property type="match status" value="1"/>
</dbReference>
<dbReference type="AlphaFoldDB" id="A0A437PTZ3"/>
<dbReference type="SUPFAM" id="SSF49464">
    <property type="entry name" value="Carboxypeptidase regulatory domain-like"/>
    <property type="match status" value="1"/>
</dbReference>
<dbReference type="InterPro" id="IPR008969">
    <property type="entry name" value="CarboxyPept-like_regulatory"/>
</dbReference>
<evidence type="ECO:0000256" key="9">
    <source>
        <dbReference type="SAM" id="SignalP"/>
    </source>
</evidence>
<keyword evidence="5 9" id="KW-0732">Signal</keyword>
<evidence type="ECO:0000256" key="5">
    <source>
        <dbReference type="ARBA" id="ARBA00022729"/>
    </source>
</evidence>
<accession>A0A437PTZ3</accession>
<evidence type="ECO:0000256" key="6">
    <source>
        <dbReference type="ARBA" id="ARBA00023136"/>
    </source>
</evidence>
<comment type="subcellular location">
    <subcellularLocation>
        <location evidence="1 8">Cell outer membrane</location>
        <topology evidence="1 8">Multi-pass membrane protein</topology>
    </subcellularLocation>
</comment>
<evidence type="ECO:0000256" key="4">
    <source>
        <dbReference type="ARBA" id="ARBA00022692"/>
    </source>
</evidence>
<sequence length="969" mass="106089">MKKLFTQALASFVVLLLCSFSIIAQTKLTGKVVDASSKETLIGVSIAVKGKVIGTITDGNGNFSLTTSTPTPFTVTVSMVGYERQEIQVTEKSKNLQIALKEQTVLGQDVVVSASRIEESVMQSPVTVEKMDIRTIRETPSASFYDALRNLKGVELSSQSVTFSSVNMRGFGSNGNVRVVQLIDGMDNQAPGLNFSVGNIVGITELDLEGVDVLPGAASALYGPNAMNGLILMNSKSPFLYQGLSAQVKTGLMYASNRTETTTPYSDFSIRYAKAINNKFAYKINFTTLSAEDWQATDNRDQSLLNGYGLGAADRLTNLAYNGVNVYGDETNVNMYSSLYGAIPGMVTAALADPTNPANAFGMGLYKFGQLFGKKPEDLLQYFVPNVAISREGYKESDLASYMNRNMKFNAAIHYRFNDKLELILQGNYGQGTTVYTGADRYSIKNFSMGQYKAELKGSNFFLRAYTTQENSGDAYATGTLGQLVNEVARPSTAWYPSFFQTFAGLSFTKFATELQTNLAKGLAPAVALGTAVATNTASYPYYLGTARSVADGGTRLYPGTAAFNAAVDAIKNKALPAGAKFLDKSALYHYEGMYNFTEKLNNKFELIAGANYRIYALNSEGTLFALDNNGNEFSIHEFGAYAQAGKKFIKDKLKITASMRYDKNENFDGQFSPRLSGVFTEGNSNFRVSYQTGFRIPTTQDQYINLLTPSARLLGGLAVVQDRYNLSGNSYTLQSVLAGKPEAYTAKSWKPEQVKTWEFGYKGLLFENMLADFYYYNSTYINFSAGMAVVQTPAQHKDPSVLGNKVFSFPSNVDNEVKTTGWGLSLDYKLPGNWNLGGNTSYNYVTDNGGLSNYTLAYNTPMFRTNVTLGNRNIAGSGWGVNAVWRFQEGFVWQSSIVNQAVNQLQQSYIPKFSNFDLAVSKKVSEIKSIIKVGGTNLFGPAYSTGWANPMIGSMYYVSIAFDELLNK</sequence>
<evidence type="ECO:0000256" key="7">
    <source>
        <dbReference type="ARBA" id="ARBA00023237"/>
    </source>
</evidence>
<comment type="caution">
    <text evidence="11">The sequence shown here is derived from an EMBL/GenBank/DDBJ whole genome shotgun (WGS) entry which is preliminary data.</text>
</comment>